<dbReference type="STRING" id="993615.L2GLI4"/>
<dbReference type="GeneID" id="19882541"/>
<protein>
    <submittedName>
        <fullName evidence="2">Uncharacterized protein</fullName>
    </submittedName>
</protein>
<evidence type="ECO:0000256" key="1">
    <source>
        <dbReference type="PROSITE-ProRule" id="PRU00339"/>
    </source>
</evidence>
<evidence type="ECO:0000313" key="2">
    <source>
        <dbReference type="EMBL" id="ELA41132.1"/>
    </source>
</evidence>
<feature type="repeat" description="TPR" evidence="1">
    <location>
        <begin position="274"/>
        <end position="307"/>
    </location>
</feature>
<keyword evidence="3" id="KW-1185">Reference proteome</keyword>
<dbReference type="VEuPathDB" id="MicrosporidiaDB:VICG_01831"/>
<organism evidence="2 3">
    <name type="scientific">Vittaforma corneae (strain ATCC 50505)</name>
    <name type="common">Microsporidian parasite</name>
    <name type="synonym">Nosema corneum</name>
    <dbReference type="NCBI Taxonomy" id="993615"/>
    <lineage>
        <taxon>Eukaryota</taxon>
        <taxon>Fungi</taxon>
        <taxon>Fungi incertae sedis</taxon>
        <taxon>Microsporidia</taxon>
        <taxon>Nosematidae</taxon>
        <taxon>Vittaforma</taxon>
    </lineage>
</organism>
<reference evidence="3" key="1">
    <citation type="submission" date="2011-05" db="EMBL/GenBank/DDBJ databases">
        <title>The genome sequence of Vittaforma corneae strain ATCC 50505.</title>
        <authorList>
            <consortium name="The Broad Institute Genome Sequencing Platform"/>
            <person name="Cuomo C."/>
            <person name="Didier E."/>
            <person name="Bowers L."/>
            <person name="Young S.K."/>
            <person name="Zeng Q."/>
            <person name="Gargeya S."/>
            <person name="Fitzgerald M."/>
            <person name="Haas B."/>
            <person name="Abouelleil A."/>
            <person name="Alvarado L."/>
            <person name="Arachchi H.M."/>
            <person name="Berlin A."/>
            <person name="Chapman S.B."/>
            <person name="Gearin G."/>
            <person name="Goldberg J."/>
            <person name="Griggs A."/>
            <person name="Gujja S."/>
            <person name="Hansen M."/>
            <person name="Heiman D."/>
            <person name="Howarth C."/>
            <person name="Larimer J."/>
            <person name="Lui A."/>
            <person name="MacDonald P.J.P."/>
            <person name="McCowen C."/>
            <person name="Montmayeur A."/>
            <person name="Murphy C."/>
            <person name="Neiman D."/>
            <person name="Pearson M."/>
            <person name="Priest M."/>
            <person name="Roberts A."/>
            <person name="Saif S."/>
            <person name="Shea T."/>
            <person name="Sisk P."/>
            <person name="Stolte C."/>
            <person name="Sykes S."/>
            <person name="Wortman J."/>
            <person name="Nusbaum C."/>
            <person name="Birren B."/>
        </authorList>
    </citation>
    <scope>NUCLEOTIDE SEQUENCE [LARGE SCALE GENOMIC DNA]</scope>
    <source>
        <strain evidence="3">ATCC 50505</strain>
    </source>
</reference>
<dbReference type="InterPro" id="IPR011990">
    <property type="entry name" value="TPR-like_helical_dom_sf"/>
</dbReference>
<sequence length="312" mass="35964">MTLQDFIERNLLKTVEFLIKHKLVEDEQYGICLDSIVSIINANNKEFYKTYSQLLCEQSRKNINAIVFCSCCNSKRIFLRNHSLIHSVFSSRSLTSISPSIEDVKHDFNIVAMPGSKTDPFLKYIKAYISKDIDLAIEVVEEQPLFWEAHLLLMDLCTSFIQINTPLSLYFYAYLKIYKDIDSIEASLVRDSAPCSNKSVGMAKFTVQNANILAALHYCYGDDKKALKIFKTIDFTECFDPSFFEFYGILLYNSNDPSLPLLCENMSNFHKNRYETFTTVGMFKLSQGRFTEARDLFKKAYKLSNPPMLHVS</sequence>
<evidence type="ECO:0000313" key="3">
    <source>
        <dbReference type="Proteomes" id="UP000011082"/>
    </source>
</evidence>
<dbReference type="InParanoid" id="L2GLI4"/>
<dbReference type="Proteomes" id="UP000011082">
    <property type="component" value="Unassembled WGS sequence"/>
</dbReference>
<proteinExistence type="predicted"/>
<accession>L2GLI4</accession>
<dbReference type="InterPro" id="IPR019734">
    <property type="entry name" value="TPR_rpt"/>
</dbReference>
<dbReference type="HOGENOM" id="CLU_018320_5_0_1"/>
<gene>
    <name evidence="2" type="ORF">VICG_01831</name>
</gene>
<dbReference type="AlphaFoldDB" id="L2GLI4"/>
<dbReference type="Gene3D" id="1.25.40.10">
    <property type="entry name" value="Tetratricopeptide repeat domain"/>
    <property type="match status" value="1"/>
</dbReference>
<dbReference type="PROSITE" id="PS50005">
    <property type="entry name" value="TPR"/>
    <property type="match status" value="1"/>
</dbReference>
<name>L2GLI4_VITCO</name>
<dbReference type="EMBL" id="JH370149">
    <property type="protein sequence ID" value="ELA41132.1"/>
    <property type="molecule type" value="Genomic_DNA"/>
</dbReference>
<dbReference type="RefSeq" id="XP_007605276.1">
    <property type="nucleotide sequence ID" value="XM_007605214.1"/>
</dbReference>
<keyword evidence="1" id="KW-0802">TPR repeat</keyword>